<comment type="function">
    <text evidence="8">Hydrolyzes ribosome-free peptidyl-tRNAs (with 1 or more amino acids incorporated), which drop off the ribosome during protein synthesis, or as a result of ribosome stalling.</text>
</comment>
<comment type="caution">
    <text evidence="11">The sequence shown here is derived from an EMBL/GenBank/DDBJ whole genome shotgun (WGS) entry which is preliminary data.</text>
</comment>
<dbReference type="InterPro" id="IPR018171">
    <property type="entry name" value="Pept_tRNA_hydro_CS"/>
</dbReference>
<sequence length="199" mass="21691">MFFGKNRSSGGVEWLLVCLGNPGDPYENTRHNVGFQVADEIAARKDVPVQRLKFRALTNTVELGGAKVLLMKPVTYMNLSGEAAREAAAFYKVPPERVLVVSDDVALPPGRLRIRKGGSAGGHNGLKNLIQHLGTDQFPRVRVGVGEKPHPDYDMADWVLGKLQGEDKKAVDAAVKRAADAVECLIREGPDRAMSRYNG</sequence>
<feature type="binding site" evidence="8">
    <location>
        <position position="78"/>
    </location>
    <ligand>
        <name>tRNA</name>
        <dbReference type="ChEBI" id="CHEBI:17843"/>
    </ligand>
</feature>
<dbReference type="GO" id="GO:0004045">
    <property type="term" value="F:peptidyl-tRNA hydrolase activity"/>
    <property type="evidence" value="ECO:0007669"/>
    <property type="project" value="UniProtKB-UniRule"/>
</dbReference>
<dbReference type="CDD" id="cd00462">
    <property type="entry name" value="PTH"/>
    <property type="match status" value="1"/>
</dbReference>
<dbReference type="InterPro" id="IPR036416">
    <property type="entry name" value="Pept_tRNA_hydro_sf"/>
</dbReference>
<dbReference type="PANTHER" id="PTHR17224:SF1">
    <property type="entry name" value="PEPTIDYL-TRNA HYDROLASE"/>
    <property type="match status" value="1"/>
</dbReference>
<feature type="binding site" evidence="8">
    <location>
        <position position="26"/>
    </location>
    <ligand>
        <name>tRNA</name>
        <dbReference type="ChEBI" id="CHEBI:17843"/>
    </ligand>
</feature>
<dbReference type="EC" id="3.1.1.29" evidence="1 8"/>
<evidence type="ECO:0000313" key="12">
    <source>
        <dbReference type="Proteomes" id="UP001204562"/>
    </source>
</evidence>
<gene>
    <name evidence="8 11" type="primary">pth</name>
    <name evidence="11" type="ORF">NE579_13520</name>
</gene>
<evidence type="ECO:0000256" key="9">
    <source>
        <dbReference type="RuleBase" id="RU000673"/>
    </source>
</evidence>
<dbReference type="RefSeq" id="WP_256304631.1">
    <property type="nucleotide sequence ID" value="NZ_JANFYS010000032.1"/>
</dbReference>
<feature type="site" description="Discriminates between blocked and unblocked aminoacyl-tRNA" evidence="8">
    <location>
        <position position="21"/>
    </location>
</feature>
<dbReference type="FunFam" id="3.40.50.1470:FF:000001">
    <property type="entry name" value="Peptidyl-tRNA hydrolase"/>
    <property type="match status" value="1"/>
</dbReference>
<feature type="binding site" evidence="8">
    <location>
        <position position="76"/>
    </location>
    <ligand>
        <name>tRNA</name>
        <dbReference type="ChEBI" id="CHEBI:17843"/>
    </ligand>
</feature>
<feature type="binding site" evidence="8">
    <location>
        <position position="124"/>
    </location>
    <ligand>
        <name>tRNA</name>
        <dbReference type="ChEBI" id="CHEBI:17843"/>
    </ligand>
</feature>
<dbReference type="InterPro" id="IPR001328">
    <property type="entry name" value="Pept_tRNA_hydro"/>
</dbReference>
<organism evidence="11 12">
    <name type="scientific">Intestinimonas massiliensis</name>
    <name type="common">ex Afouda et al. 2020</name>
    <dbReference type="NCBI Taxonomy" id="1673721"/>
    <lineage>
        <taxon>Bacteria</taxon>
        <taxon>Bacillati</taxon>
        <taxon>Bacillota</taxon>
        <taxon>Clostridia</taxon>
        <taxon>Eubacteriales</taxon>
        <taxon>Intestinimonas</taxon>
    </lineage>
</organism>
<dbReference type="NCBIfam" id="TIGR00447">
    <property type="entry name" value="pth"/>
    <property type="match status" value="1"/>
</dbReference>
<protein>
    <recommendedName>
        <fullName evidence="7 8">Peptidyl-tRNA hydrolase</fullName>
        <shortName evidence="8">Pth</shortName>
        <ecNumber evidence="1 8">3.1.1.29</ecNumber>
    </recommendedName>
</protein>
<comment type="subunit">
    <text evidence="8">Monomer.</text>
</comment>
<accession>A0AAW5JQK3</accession>
<comment type="function">
    <text evidence="8">Catalyzes the release of premature peptidyl moieties from peptidyl-tRNA molecules trapped in stalled 50S ribosomal subunits, and thus maintains levels of free tRNAs and 50S ribosomes.</text>
</comment>
<dbReference type="GO" id="GO:0072344">
    <property type="term" value="P:rescue of stalled ribosome"/>
    <property type="evidence" value="ECO:0007669"/>
    <property type="project" value="UniProtKB-UniRule"/>
</dbReference>
<dbReference type="SUPFAM" id="SSF53178">
    <property type="entry name" value="Peptidyl-tRNA hydrolase-like"/>
    <property type="match status" value="1"/>
</dbReference>
<name>A0AAW5JQK3_9FIRM</name>
<comment type="similarity">
    <text evidence="5 8 10">Belongs to the PTH family.</text>
</comment>
<proteinExistence type="inferred from homology"/>
<feature type="active site" description="Proton acceptor" evidence="8">
    <location>
        <position position="31"/>
    </location>
</feature>
<comment type="catalytic activity">
    <reaction evidence="6 8 9">
        <text>an N-acyl-L-alpha-aminoacyl-tRNA + H2O = an N-acyl-L-amino acid + a tRNA + H(+)</text>
        <dbReference type="Rhea" id="RHEA:54448"/>
        <dbReference type="Rhea" id="RHEA-COMP:10123"/>
        <dbReference type="Rhea" id="RHEA-COMP:13883"/>
        <dbReference type="ChEBI" id="CHEBI:15377"/>
        <dbReference type="ChEBI" id="CHEBI:15378"/>
        <dbReference type="ChEBI" id="CHEBI:59874"/>
        <dbReference type="ChEBI" id="CHEBI:78442"/>
        <dbReference type="ChEBI" id="CHEBI:138191"/>
        <dbReference type="EC" id="3.1.1.29"/>
    </reaction>
</comment>
<dbReference type="Gene3D" id="3.40.50.1470">
    <property type="entry name" value="Peptidyl-tRNA hydrolase"/>
    <property type="match status" value="1"/>
</dbReference>
<dbReference type="PROSITE" id="PS01196">
    <property type="entry name" value="PEPT_TRNA_HYDROL_2"/>
    <property type="match status" value="1"/>
</dbReference>
<reference evidence="11" key="1">
    <citation type="submission" date="2022-06" db="EMBL/GenBank/DDBJ databases">
        <title>Isolation of gut microbiota from human fecal samples.</title>
        <authorList>
            <person name="Pamer E.G."/>
            <person name="Barat B."/>
            <person name="Waligurski E."/>
            <person name="Medina S."/>
            <person name="Paddock L."/>
            <person name="Mostad J."/>
        </authorList>
    </citation>
    <scope>NUCLEOTIDE SEQUENCE</scope>
    <source>
        <strain evidence="11">DFI.9.91</strain>
    </source>
</reference>
<feature type="site" description="Stabilizes the basic form of H active site to accept a proton" evidence="8">
    <location>
        <position position="103"/>
    </location>
</feature>
<dbReference type="Proteomes" id="UP001204562">
    <property type="component" value="Unassembled WGS sequence"/>
</dbReference>
<evidence type="ECO:0000256" key="1">
    <source>
        <dbReference type="ARBA" id="ARBA00013260"/>
    </source>
</evidence>
<evidence type="ECO:0000256" key="2">
    <source>
        <dbReference type="ARBA" id="ARBA00022555"/>
    </source>
</evidence>
<dbReference type="Pfam" id="PF01195">
    <property type="entry name" value="Pept_tRNA_hydro"/>
    <property type="match status" value="1"/>
</dbReference>
<evidence type="ECO:0000256" key="4">
    <source>
        <dbReference type="ARBA" id="ARBA00022884"/>
    </source>
</evidence>
<keyword evidence="8" id="KW-0963">Cytoplasm</keyword>
<dbReference type="EMBL" id="JANFYS010000032">
    <property type="protein sequence ID" value="MCQ4771462.1"/>
    <property type="molecule type" value="Genomic_DNA"/>
</dbReference>
<evidence type="ECO:0000313" key="11">
    <source>
        <dbReference type="EMBL" id="MCQ4771462.1"/>
    </source>
</evidence>
<evidence type="ECO:0000256" key="3">
    <source>
        <dbReference type="ARBA" id="ARBA00022801"/>
    </source>
</evidence>
<evidence type="ECO:0000256" key="10">
    <source>
        <dbReference type="RuleBase" id="RU004320"/>
    </source>
</evidence>
<keyword evidence="3 8" id="KW-0378">Hydrolase</keyword>
<dbReference type="PROSITE" id="PS01195">
    <property type="entry name" value="PEPT_TRNA_HYDROL_1"/>
    <property type="match status" value="1"/>
</dbReference>
<dbReference type="AlphaFoldDB" id="A0AAW5JQK3"/>
<evidence type="ECO:0000256" key="8">
    <source>
        <dbReference type="HAMAP-Rule" id="MF_00083"/>
    </source>
</evidence>
<dbReference type="HAMAP" id="MF_00083">
    <property type="entry name" value="Pept_tRNA_hydro_bact"/>
    <property type="match status" value="1"/>
</dbReference>
<evidence type="ECO:0000256" key="7">
    <source>
        <dbReference type="ARBA" id="ARBA00050038"/>
    </source>
</evidence>
<keyword evidence="4 8" id="KW-0694">RNA-binding</keyword>
<dbReference type="GO" id="GO:0005737">
    <property type="term" value="C:cytoplasm"/>
    <property type="evidence" value="ECO:0007669"/>
    <property type="project" value="UniProtKB-SubCell"/>
</dbReference>
<dbReference type="PANTHER" id="PTHR17224">
    <property type="entry name" value="PEPTIDYL-TRNA HYDROLASE"/>
    <property type="match status" value="1"/>
</dbReference>
<dbReference type="GO" id="GO:0000049">
    <property type="term" value="F:tRNA binding"/>
    <property type="evidence" value="ECO:0007669"/>
    <property type="project" value="UniProtKB-UniRule"/>
</dbReference>
<evidence type="ECO:0000256" key="5">
    <source>
        <dbReference type="ARBA" id="ARBA00038063"/>
    </source>
</evidence>
<comment type="subcellular location">
    <subcellularLocation>
        <location evidence="8">Cytoplasm</location>
    </subcellularLocation>
</comment>
<keyword evidence="2 8" id="KW-0820">tRNA-binding</keyword>
<evidence type="ECO:0000256" key="6">
    <source>
        <dbReference type="ARBA" id="ARBA00048707"/>
    </source>
</evidence>
<dbReference type="GO" id="GO:0006515">
    <property type="term" value="P:protein quality control for misfolded or incompletely synthesized proteins"/>
    <property type="evidence" value="ECO:0007669"/>
    <property type="project" value="UniProtKB-UniRule"/>
</dbReference>